<feature type="region of interest" description="Disordered" evidence="1">
    <location>
        <begin position="33"/>
        <end position="65"/>
    </location>
</feature>
<accession>A0A1G1XZF0</accession>
<evidence type="ECO:0000313" key="4">
    <source>
        <dbReference type="Proteomes" id="UP000178240"/>
    </source>
</evidence>
<gene>
    <name evidence="3" type="ORF">A2744_02110</name>
</gene>
<evidence type="ECO:0000313" key="3">
    <source>
        <dbReference type="EMBL" id="OGY45459.1"/>
    </source>
</evidence>
<dbReference type="PROSITE" id="PS51257">
    <property type="entry name" value="PROKAR_LIPOPROTEIN"/>
    <property type="match status" value="1"/>
</dbReference>
<comment type="caution">
    <text evidence="3">The sequence shown here is derived from an EMBL/GenBank/DDBJ whole genome shotgun (WGS) entry which is preliminary data.</text>
</comment>
<feature type="domain" description="Peptidase C39-like" evidence="2">
    <location>
        <begin position="85"/>
        <end position="223"/>
    </location>
</feature>
<dbReference type="STRING" id="1797535.A2744_02110"/>
<proteinExistence type="predicted"/>
<organism evidence="3 4">
    <name type="scientific">Candidatus Buchananbacteria bacterium RIFCSPHIGHO2_01_FULL_44_11</name>
    <dbReference type="NCBI Taxonomy" id="1797535"/>
    <lineage>
        <taxon>Bacteria</taxon>
        <taxon>Candidatus Buchananiibacteriota</taxon>
    </lineage>
</organism>
<reference evidence="3 4" key="1">
    <citation type="journal article" date="2016" name="Nat. Commun.">
        <title>Thousands of microbial genomes shed light on interconnected biogeochemical processes in an aquifer system.</title>
        <authorList>
            <person name="Anantharaman K."/>
            <person name="Brown C.T."/>
            <person name="Hug L.A."/>
            <person name="Sharon I."/>
            <person name="Castelle C.J."/>
            <person name="Probst A.J."/>
            <person name="Thomas B.C."/>
            <person name="Singh A."/>
            <person name="Wilkins M.J."/>
            <person name="Karaoz U."/>
            <person name="Brodie E.L."/>
            <person name="Williams K.H."/>
            <person name="Hubbard S.S."/>
            <person name="Banfield J.F."/>
        </authorList>
    </citation>
    <scope>NUCLEOTIDE SEQUENCE [LARGE SCALE GENOMIC DNA]</scope>
</reference>
<dbReference type="Proteomes" id="UP000178240">
    <property type="component" value="Unassembled WGS sequence"/>
</dbReference>
<evidence type="ECO:0000259" key="2">
    <source>
        <dbReference type="Pfam" id="PF13529"/>
    </source>
</evidence>
<dbReference type="AlphaFoldDB" id="A0A1G1XZF0"/>
<feature type="compositionally biased region" description="Polar residues" evidence="1">
    <location>
        <begin position="33"/>
        <end position="46"/>
    </location>
</feature>
<dbReference type="Pfam" id="PF13529">
    <property type="entry name" value="Peptidase_C39_2"/>
    <property type="match status" value="1"/>
</dbReference>
<sequence length="271" mass="29968">MLAKILLIIAGLILLAGCRQNLALNQPELVNNSAVPSNQAEPTKSDQPAIVAEPKPKSPELPDEEAKEVLAPPDLTVSETFNQPVSFTSQAPYGVWDELHGEACEEASMIMVAKYFKQQLLDSHIAEQAILDLVEWENDNDYEVDLTAAETSEILSQYFGLKSELIYDVTAERIKKELAQGKLIIVPAAGRQLGNPYFQTPGPIYHMLVITGYDQDEFITNDPGTKRGEGFKYKFQTLLGAVADWDHTLDSDGMTDQEIDSTQSVIIAVWL</sequence>
<dbReference type="InterPro" id="IPR039564">
    <property type="entry name" value="Peptidase_C39-like"/>
</dbReference>
<dbReference type="EMBL" id="MHIE01000019">
    <property type="protein sequence ID" value="OGY45459.1"/>
    <property type="molecule type" value="Genomic_DNA"/>
</dbReference>
<evidence type="ECO:0000256" key="1">
    <source>
        <dbReference type="SAM" id="MobiDB-lite"/>
    </source>
</evidence>
<name>A0A1G1XZF0_9BACT</name>
<protein>
    <recommendedName>
        <fullName evidence="2">Peptidase C39-like domain-containing protein</fullName>
    </recommendedName>
</protein>
<dbReference type="Gene3D" id="3.90.70.10">
    <property type="entry name" value="Cysteine proteinases"/>
    <property type="match status" value="1"/>
</dbReference>